<feature type="region of interest" description="Disordered" evidence="5">
    <location>
        <begin position="1"/>
        <end position="23"/>
    </location>
</feature>
<dbReference type="Proteomes" id="UP000271974">
    <property type="component" value="Unassembled WGS sequence"/>
</dbReference>
<dbReference type="InterPro" id="IPR016130">
    <property type="entry name" value="Tyr_Pase_AS"/>
</dbReference>
<comment type="caution">
    <text evidence="8">The sequence shown here is derived from an EMBL/GenBank/DDBJ whole genome shotgun (WGS) entry which is preliminary data.</text>
</comment>
<feature type="non-terminal residue" evidence="8">
    <location>
        <position position="1"/>
    </location>
</feature>
<dbReference type="STRING" id="188477.A0A3S0ZR07"/>
<feature type="domain" description="Tyrosine-protein phosphatase" evidence="6">
    <location>
        <begin position="94"/>
        <end position="371"/>
    </location>
</feature>
<evidence type="ECO:0000256" key="3">
    <source>
        <dbReference type="ARBA" id="ARBA00022801"/>
    </source>
</evidence>
<sequence length="442" mass="50645">SLSDLPFQLPSSAEEDTSASETKSKVELFEADDPSMPGYLRVIQGPEKHWSPAYDVTSKRFITAKRENLPGNSWKKAQESQLSRPPNYGQPLSFKDEFYSLPGGRRDFSRNNPVFDDPFCKSYVWNRFPHIPFSEETRVVLSRDASSSNSYINANYITGYKCPPDPDTGSSADCPRNDIVYIGAASPFNSETALDFWRMIEQQEVETVVTLTNVVEDGIIKCAQFWPCCGQRVHTLGYLLLQTVEERTYVHYTIRKIKYRSFDCLECREITQFQFTSWPRQGSPESPVPWLELRRKVRTHHANKLSPLLVHCGTGISRTAAFIALDIAVDQYETEGGTSVYDIVGRMRTERPMMVRNLDQYKFIYACLQEDFEAGLTTLNLLDGLHREREFLSKTNPLTGRTWLYDQFDLLNYFTGDILANDLAVMRQLDGRPVTPYGKYPQ</sequence>
<dbReference type="InterPro" id="IPR000242">
    <property type="entry name" value="PTP_cat"/>
</dbReference>
<accession>A0A3S0ZR07</accession>
<reference evidence="8 9" key="1">
    <citation type="submission" date="2019-01" db="EMBL/GenBank/DDBJ databases">
        <title>A draft genome assembly of the solar-powered sea slug Elysia chlorotica.</title>
        <authorList>
            <person name="Cai H."/>
            <person name="Li Q."/>
            <person name="Fang X."/>
            <person name="Li J."/>
            <person name="Curtis N.E."/>
            <person name="Altenburger A."/>
            <person name="Shibata T."/>
            <person name="Feng M."/>
            <person name="Maeda T."/>
            <person name="Schwartz J.A."/>
            <person name="Shigenobu S."/>
            <person name="Lundholm N."/>
            <person name="Nishiyama T."/>
            <person name="Yang H."/>
            <person name="Hasebe M."/>
            <person name="Li S."/>
            <person name="Pierce S.K."/>
            <person name="Wang J."/>
        </authorList>
    </citation>
    <scope>NUCLEOTIDE SEQUENCE [LARGE SCALE GENOMIC DNA]</scope>
    <source>
        <strain evidence="8">EC2010</strain>
        <tissue evidence="8">Whole organism of an adult</tissue>
    </source>
</reference>
<dbReference type="Pfam" id="PF00102">
    <property type="entry name" value="Y_phosphatase"/>
    <property type="match status" value="1"/>
</dbReference>
<evidence type="ECO:0000256" key="1">
    <source>
        <dbReference type="ARBA" id="ARBA00009580"/>
    </source>
</evidence>
<dbReference type="PANTHER" id="PTHR19134:SF562">
    <property type="entry name" value="PROTEIN-TYROSINE-PHOSPHATASE"/>
    <property type="match status" value="1"/>
</dbReference>
<dbReference type="InterPro" id="IPR029021">
    <property type="entry name" value="Prot-tyrosine_phosphatase-like"/>
</dbReference>
<evidence type="ECO:0000259" key="7">
    <source>
        <dbReference type="PROSITE" id="PS50056"/>
    </source>
</evidence>
<dbReference type="InterPro" id="IPR003595">
    <property type="entry name" value="Tyr_Pase_cat"/>
</dbReference>
<evidence type="ECO:0000313" key="9">
    <source>
        <dbReference type="Proteomes" id="UP000271974"/>
    </source>
</evidence>
<keyword evidence="4" id="KW-0904">Protein phosphatase</keyword>
<dbReference type="EMBL" id="RQTK01000374">
    <property type="protein sequence ID" value="RUS80759.1"/>
    <property type="molecule type" value="Genomic_DNA"/>
</dbReference>
<name>A0A3S0ZR07_ELYCH</name>
<dbReference type="InterPro" id="IPR000387">
    <property type="entry name" value="Tyr_Pase_dom"/>
</dbReference>
<gene>
    <name evidence="8" type="ORF">EGW08_011482</name>
</gene>
<dbReference type="SUPFAM" id="SSF52799">
    <property type="entry name" value="(Phosphotyrosine protein) phosphatases II"/>
    <property type="match status" value="1"/>
</dbReference>
<organism evidence="8 9">
    <name type="scientific">Elysia chlorotica</name>
    <name type="common">Eastern emerald elysia</name>
    <name type="synonym">Sea slug</name>
    <dbReference type="NCBI Taxonomy" id="188477"/>
    <lineage>
        <taxon>Eukaryota</taxon>
        <taxon>Metazoa</taxon>
        <taxon>Spiralia</taxon>
        <taxon>Lophotrochozoa</taxon>
        <taxon>Mollusca</taxon>
        <taxon>Gastropoda</taxon>
        <taxon>Heterobranchia</taxon>
        <taxon>Euthyneura</taxon>
        <taxon>Panpulmonata</taxon>
        <taxon>Sacoglossa</taxon>
        <taxon>Placobranchoidea</taxon>
        <taxon>Plakobranchidae</taxon>
        <taxon>Elysia</taxon>
    </lineage>
</organism>
<dbReference type="PROSITE" id="PS50055">
    <property type="entry name" value="TYR_PHOSPHATASE_PTP"/>
    <property type="match status" value="1"/>
</dbReference>
<proteinExistence type="inferred from homology"/>
<evidence type="ECO:0000256" key="5">
    <source>
        <dbReference type="SAM" id="MobiDB-lite"/>
    </source>
</evidence>
<dbReference type="Gene3D" id="3.90.190.10">
    <property type="entry name" value="Protein tyrosine phosphatase superfamily"/>
    <property type="match status" value="1"/>
</dbReference>
<dbReference type="PRINTS" id="PR00700">
    <property type="entry name" value="PRTYPHPHTASE"/>
</dbReference>
<dbReference type="PROSITE" id="PS50056">
    <property type="entry name" value="TYR_PHOSPHATASE_2"/>
    <property type="match status" value="1"/>
</dbReference>
<keyword evidence="9" id="KW-1185">Reference proteome</keyword>
<dbReference type="InterPro" id="IPR050348">
    <property type="entry name" value="Protein-Tyr_Phosphatase"/>
</dbReference>
<dbReference type="PROSITE" id="PS00383">
    <property type="entry name" value="TYR_PHOSPHATASE_1"/>
    <property type="match status" value="1"/>
</dbReference>
<dbReference type="AlphaFoldDB" id="A0A3S0ZR07"/>
<evidence type="ECO:0000256" key="4">
    <source>
        <dbReference type="ARBA" id="ARBA00022912"/>
    </source>
</evidence>
<feature type="non-terminal residue" evidence="8">
    <location>
        <position position="442"/>
    </location>
</feature>
<dbReference type="GO" id="GO:0004725">
    <property type="term" value="F:protein tyrosine phosphatase activity"/>
    <property type="evidence" value="ECO:0007669"/>
    <property type="project" value="UniProtKB-EC"/>
</dbReference>
<dbReference type="PANTHER" id="PTHR19134">
    <property type="entry name" value="RECEPTOR-TYPE TYROSINE-PROTEIN PHOSPHATASE"/>
    <property type="match status" value="1"/>
</dbReference>
<dbReference type="SMART" id="SM00194">
    <property type="entry name" value="PTPc"/>
    <property type="match status" value="1"/>
</dbReference>
<evidence type="ECO:0000259" key="6">
    <source>
        <dbReference type="PROSITE" id="PS50055"/>
    </source>
</evidence>
<dbReference type="OrthoDB" id="6058203at2759"/>
<dbReference type="SMART" id="SM00404">
    <property type="entry name" value="PTPc_motif"/>
    <property type="match status" value="1"/>
</dbReference>
<dbReference type="EC" id="3.1.3.48" evidence="2"/>
<evidence type="ECO:0000313" key="8">
    <source>
        <dbReference type="EMBL" id="RUS80759.1"/>
    </source>
</evidence>
<dbReference type="CDD" id="cd00047">
    <property type="entry name" value="PTPc"/>
    <property type="match status" value="1"/>
</dbReference>
<keyword evidence="3" id="KW-0378">Hydrolase</keyword>
<comment type="similarity">
    <text evidence="1">Belongs to the protein-tyrosine phosphatase family.</text>
</comment>
<feature type="domain" description="Tyrosine specific protein phosphatases" evidence="7">
    <location>
        <begin position="288"/>
        <end position="362"/>
    </location>
</feature>
<protein>
    <recommendedName>
        <fullName evidence="2">protein-tyrosine-phosphatase</fullName>
        <ecNumber evidence="2">3.1.3.48</ecNumber>
    </recommendedName>
</protein>
<evidence type="ECO:0000256" key="2">
    <source>
        <dbReference type="ARBA" id="ARBA00013064"/>
    </source>
</evidence>